<sequence>ALERSIPRLRTQSQIPNHLRSHKIVSTMIRATTLAQVLGLCAIAQAMSSSLMADIKEVHMQSPLKTNKVKRAQEFIMFGNQQNRASSAFGNSKESKRASALDENVLNEEEEPTRSFSPPEEDRSFESNQLASMDTDRAAAYPHMLRDLYYSLLLRNMELGQSLPKESAYMDLPLLSYAEDRPKRDTKNQKTSTSKTKSTSMTKEKPAQQTNKNKGERTKRDSLSQDLLALIRYMEAEKASKEQYPDPRDYLRYYPGDVGAREDFNDLLEPIDDEGQWYDTPLPSTHIPREREPLWVRPPQHKRFMVSKRRYDDSPLYGQDMLYNYLDGAPGRRRFLI</sequence>
<gene>
    <name evidence="3" type="primary">PROH2_3</name>
    <name evidence="2" type="synonym">PROH2_2</name>
    <name evidence="3" type="ORF">CM83_51142</name>
    <name evidence="2" type="ORF">CM83_51144</name>
</gene>
<evidence type="ECO:0000313" key="2">
    <source>
        <dbReference type="EMBL" id="JAG24083.1"/>
    </source>
</evidence>
<accession>A0A0A9XW07</accession>
<feature type="region of interest" description="Disordered" evidence="1">
    <location>
        <begin position="86"/>
        <end position="127"/>
    </location>
</feature>
<reference evidence="3" key="1">
    <citation type="journal article" date="2014" name="PLoS ONE">
        <title>Transcriptome-Based Identification of ABC Transporters in the Western Tarnished Plant Bug Lygus hesperus.</title>
        <authorList>
            <person name="Hull J.J."/>
            <person name="Chaney K."/>
            <person name="Geib S.M."/>
            <person name="Fabrick J.A."/>
            <person name="Brent C.S."/>
            <person name="Walsh D."/>
            <person name="Lavine L.C."/>
        </authorList>
    </citation>
    <scope>NUCLEOTIDE SEQUENCE</scope>
</reference>
<dbReference type="EMBL" id="GBHO01019521">
    <property type="protein sequence ID" value="JAG24083.1"/>
    <property type="molecule type" value="Transcribed_RNA"/>
</dbReference>
<dbReference type="EMBL" id="GBHO01019520">
    <property type="protein sequence ID" value="JAG24084.1"/>
    <property type="molecule type" value="Transcribed_RNA"/>
</dbReference>
<feature type="compositionally biased region" description="Low complexity" evidence="1">
    <location>
        <begin position="189"/>
        <end position="201"/>
    </location>
</feature>
<dbReference type="AlphaFoldDB" id="A0A0A9XW07"/>
<organism evidence="3">
    <name type="scientific">Lygus hesperus</name>
    <name type="common">Western plant bug</name>
    <dbReference type="NCBI Taxonomy" id="30085"/>
    <lineage>
        <taxon>Eukaryota</taxon>
        <taxon>Metazoa</taxon>
        <taxon>Ecdysozoa</taxon>
        <taxon>Arthropoda</taxon>
        <taxon>Hexapoda</taxon>
        <taxon>Insecta</taxon>
        <taxon>Pterygota</taxon>
        <taxon>Neoptera</taxon>
        <taxon>Paraneoptera</taxon>
        <taxon>Hemiptera</taxon>
        <taxon>Heteroptera</taxon>
        <taxon>Panheteroptera</taxon>
        <taxon>Cimicomorpha</taxon>
        <taxon>Miridae</taxon>
        <taxon>Mirini</taxon>
        <taxon>Lygus</taxon>
    </lineage>
</organism>
<feature type="non-terminal residue" evidence="3">
    <location>
        <position position="1"/>
    </location>
</feature>
<proteinExistence type="predicted"/>
<reference evidence="3" key="2">
    <citation type="submission" date="2014-07" db="EMBL/GenBank/DDBJ databases">
        <authorList>
            <person name="Hull J."/>
        </authorList>
    </citation>
    <scope>NUCLEOTIDE SEQUENCE</scope>
</reference>
<evidence type="ECO:0000256" key="1">
    <source>
        <dbReference type="SAM" id="MobiDB-lite"/>
    </source>
</evidence>
<evidence type="ECO:0000313" key="3">
    <source>
        <dbReference type="EMBL" id="JAG24084.1"/>
    </source>
</evidence>
<protein>
    <submittedName>
        <fullName evidence="3">Prohormone-2</fullName>
    </submittedName>
</protein>
<feature type="region of interest" description="Disordered" evidence="1">
    <location>
        <begin position="180"/>
        <end position="221"/>
    </location>
</feature>
<name>A0A0A9XW07_LYGHE</name>